<dbReference type="InterPro" id="IPR017871">
    <property type="entry name" value="ABC_transporter-like_CS"/>
</dbReference>
<keyword evidence="7" id="KW-0547">Nucleotide-binding</keyword>
<keyword evidence="11 15" id="KW-0472">Membrane</keyword>
<keyword evidence="6" id="KW-0677">Repeat</keyword>
<evidence type="ECO:0000256" key="15">
    <source>
        <dbReference type="SAM" id="Phobius"/>
    </source>
</evidence>
<dbReference type="Proteomes" id="UP000747542">
    <property type="component" value="Unassembled WGS sequence"/>
</dbReference>
<dbReference type="PANTHER" id="PTHR43394">
    <property type="entry name" value="ATP-DEPENDENT PERMEASE MDL1, MITOCHONDRIAL"/>
    <property type="match status" value="1"/>
</dbReference>
<dbReference type="GO" id="GO:0017085">
    <property type="term" value="P:response to insecticide"/>
    <property type="evidence" value="ECO:0007669"/>
    <property type="project" value="UniProtKB-ARBA"/>
</dbReference>
<feature type="transmembrane region" description="Helical" evidence="15">
    <location>
        <begin position="827"/>
        <end position="850"/>
    </location>
</feature>
<dbReference type="PANTHER" id="PTHR43394:SF27">
    <property type="entry name" value="ATP-DEPENDENT TRANSLOCASE ABCB1-LIKE"/>
    <property type="match status" value="1"/>
</dbReference>
<evidence type="ECO:0000313" key="18">
    <source>
        <dbReference type="EMBL" id="KAG7166950.1"/>
    </source>
</evidence>
<keyword evidence="12" id="KW-0325">Glycoprotein</keyword>
<feature type="compositionally biased region" description="Basic and acidic residues" evidence="14">
    <location>
        <begin position="707"/>
        <end position="716"/>
    </location>
</feature>
<dbReference type="SUPFAM" id="SSF90123">
    <property type="entry name" value="ABC transporter transmembrane region"/>
    <property type="match status" value="2"/>
</dbReference>
<evidence type="ECO:0000313" key="19">
    <source>
        <dbReference type="Proteomes" id="UP000747542"/>
    </source>
</evidence>
<name>A0A8J5JYT2_HOMAM</name>
<dbReference type="Pfam" id="PF00664">
    <property type="entry name" value="ABC_membrane"/>
    <property type="match status" value="2"/>
</dbReference>
<dbReference type="GO" id="GO:0008559">
    <property type="term" value="F:ABC-type xenobiotic transporter activity"/>
    <property type="evidence" value="ECO:0007669"/>
    <property type="project" value="UniProtKB-EC"/>
</dbReference>
<evidence type="ECO:0000256" key="13">
    <source>
        <dbReference type="ARBA" id="ARBA00034018"/>
    </source>
</evidence>
<accession>A0A8J5JYT2</accession>
<feature type="compositionally biased region" description="Acidic residues" evidence="14">
    <location>
        <begin position="76"/>
        <end position="87"/>
    </location>
</feature>
<feature type="transmembrane region" description="Helical" evidence="15">
    <location>
        <begin position="403"/>
        <end position="423"/>
    </location>
</feature>
<feature type="transmembrane region" description="Helical" evidence="15">
    <location>
        <begin position="115"/>
        <end position="138"/>
    </location>
</feature>
<feature type="transmembrane region" description="Helical" evidence="15">
    <location>
        <begin position="360"/>
        <end position="383"/>
    </location>
</feature>
<keyword evidence="4" id="KW-0813">Transport</keyword>
<feature type="transmembrane region" description="Helical" evidence="15">
    <location>
        <begin position="195"/>
        <end position="214"/>
    </location>
</feature>
<evidence type="ECO:0000256" key="5">
    <source>
        <dbReference type="ARBA" id="ARBA00022692"/>
    </source>
</evidence>
<keyword evidence="19" id="KW-1185">Reference proteome</keyword>
<evidence type="ECO:0000256" key="14">
    <source>
        <dbReference type="SAM" id="MobiDB-lite"/>
    </source>
</evidence>
<dbReference type="GO" id="GO:0090374">
    <property type="term" value="P:oligopeptide export from mitochondrion"/>
    <property type="evidence" value="ECO:0007669"/>
    <property type="project" value="TreeGrafter"/>
</dbReference>
<dbReference type="FunFam" id="3.40.50.300:FF:000479">
    <property type="entry name" value="Multidrug resistance protein 1A"/>
    <property type="match status" value="2"/>
</dbReference>
<dbReference type="SMART" id="SM00382">
    <property type="entry name" value="AAA"/>
    <property type="match status" value="2"/>
</dbReference>
<evidence type="ECO:0000256" key="1">
    <source>
        <dbReference type="ARBA" id="ARBA00004141"/>
    </source>
</evidence>
<dbReference type="PROSITE" id="PS00211">
    <property type="entry name" value="ABC_TRANSPORTER_1"/>
    <property type="match status" value="1"/>
</dbReference>
<proteinExistence type="inferred from homology"/>
<dbReference type="GO" id="GO:0016887">
    <property type="term" value="F:ATP hydrolysis activity"/>
    <property type="evidence" value="ECO:0007669"/>
    <property type="project" value="InterPro"/>
</dbReference>
<evidence type="ECO:0000256" key="8">
    <source>
        <dbReference type="ARBA" id="ARBA00022840"/>
    </source>
</evidence>
<dbReference type="PROSITE" id="PS50929">
    <property type="entry name" value="ABC_TM1F"/>
    <property type="match status" value="2"/>
</dbReference>
<dbReference type="EMBL" id="JAHLQT010021845">
    <property type="protein sequence ID" value="KAG7166950.1"/>
    <property type="molecule type" value="Genomic_DNA"/>
</dbReference>
<feature type="domain" description="ABC transmembrane type-1" evidence="17">
    <location>
        <begin position="211"/>
        <end position="429"/>
    </location>
</feature>
<evidence type="ECO:0000256" key="12">
    <source>
        <dbReference type="ARBA" id="ARBA00023180"/>
    </source>
</evidence>
<dbReference type="InterPro" id="IPR003593">
    <property type="entry name" value="AAA+_ATPase"/>
</dbReference>
<dbReference type="Gene3D" id="1.20.1560.10">
    <property type="entry name" value="ABC transporter type 1, transmembrane domain"/>
    <property type="match status" value="2"/>
</dbReference>
<feature type="domain" description="ABC transmembrane type-1" evidence="17">
    <location>
        <begin position="818"/>
        <end position="897"/>
    </location>
</feature>
<dbReference type="CDD" id="cd03249">
    <property type="entry name" value="ABC_MTABC3_MDL1_MDL2"/>
    <property type="match status" value="2"/>
</dbReference>
<dbReference type="InterPro" id="IPR039421">
    <property type="entry name" value="Type_1_exporter"/>
</dbReference>
<feature type="domain" description="ABC transporter" evidence="16">
    <location>
        <begin position="466"/>
        <end position="702"/>
    </location>
</feature>
<dbReference type="PROSITE" id="PS50893">
    <property type="entry name" value="ABC_TRANSPORTER_2"/>
    <property type="match status" value="2"/>
</dbReference>
<keyword evidence="10 15" id="KW-1133">Transmembrane helix</keyword>
<feature type="domain" description="ABC transporter" evidence="16">
    <location>
        <begin position="932"/>
        <end position="1153"/>
    </location>
</feature>
<comment type="subcellular location">
    <subcellularLocation>
        <location evidence="1">Membrane</location>
        <topology evidence="1">Multi-pass membrane protein</topology>
    </subcellularLocation>
</comment>
<comment type="catalytic activity">
    <reaction evidence="13">
        <text>ATP + H2O + xenobioticSide 1 = ADP + phosphate + xenobioticSide 2.</text>
        <dbReference type="EC" id="7.6.2.2"/>
    </reaction>
</comment>
<gene>
    <name evidence="18" type="primary">ABCB1-L1</name>
    <name evidence="18" type="ORF">Hamer_G005248</name>
</gene>
<evidence type="ECO:0000256" key="4">
    <source>
        <dbReference type="ARBA" id="ARBA00022448"/>
    </source>
</evidence>
<evidence type="ECO:0000256" key="6">
    <source>
        <dbReference type="ARBA" id="ARBA00022737"/>
    </source>
</evidence>
<evidence type="ECO:0000256" key="9">
    <source>
        <dbReference type="ARBA" id="ARBA00022967"/>
    </source>
</evidence>
<dbReference type="GO" id="GO:0097254">
    <property type="term" value="P:renal tubular secretion"/>
    <property type="evidence" value="ECO:0007669"/>
    <property type="project" value="UniProtKB-ARBA"/>
</dbReference>
<comment type="similarity">
    <text evidence="2">Belongs to the ABC transporter superfamily. ABCB family. Multidrug resistance exporter (TC 3.A.1.201) subfamily.</text>
</comment>
<protein>
    <recommendedName>
        <fullName evidence="3">ABC-type xenobiotic transporter</fullName>
        <ecNumber evidence="3">7.6.2.2</ecNumber>
    </recommendedName>
</protein>
<dbReference type="InterPro" id="IPR003439">
    <property type="entry name" value="ABC_transporter-like_ATP-bd"/>
</dbReference>
<keyword evidence="5 15" id="KW-0812">Transmembrane</keyword>
<organism evidence="18 19">
    <name type="scientific">Homarus americanus</name>
    <name type="common">American lobster</name>
    <dbReference type="NCBI Taxonomy" id="6706"/>
    <lineage>
        <taxon>Eukaryota</taxon>
        <taxon>Metazoa</taxon>
        <taxon>Ecdysozoa</taxon>
        <taxon>Arthropoda</taxon>
        <taxon>Crustacea</taxon>
        <taxon>Multicrustacea</taxon>
        <taxon>Malacostraca</taxon>
        <taxon>Eumalacostraca</taxon>
        <taxon>Eucarida</taxon>
        <taxon>Decapoda</taxon>
        <taxon>Pleocyemata</taxon>
        <taxon>Astacidea</taxon>
        <taxon>Nephropoidea</taxon>
        <taxon>Nephropidae</taxon>
        <taxon>Homarus</taxon>
    </lineage>
</organism>
<feature type="transmembrane region" description="Helical" evidence="15">
    <location>
        <begin position="257"/>
        <end position="275"/>
    </location>
</feature>
<dbReference type="FunFam" id="1.20.1560.10:FF:000018">
    <property type="entry name" value="ATP-binding cassette subfamily B member 11"/>
    <property type="match status" value="1"/>
</dbReference>
<dbReference type="InterPro" id="IPR036640">
    <property type="entry name" value="ABC1_TM_sf"/>
</dbReference>
<dbReference type="EC" id="7.6.2.2" evidence="3"/>
<evidence type="ECO:0000256" key="3">
    <source>
        <dbReference type="ARBA" id="ARBA00012191"/>
    </source>
</evidence>
<evidence type="ECO:0000259" key="16">
    <source>
        <dbReference type="PROSITE" id="PS50893"/>
    </source>
</evidence>
<sequence>MNFELYASKHPILLLIYASNTRPKMVTEDSKDTITNGISPGRKFISNGLGRHTKVDVQPINGYESDTTELVKTSEDNNDDKEEQETKEEEKDKEKKLPPVPVFQMFRYSTASERFLMVIGVLAAVLAGGCMPAMFILFGRIANAFVYREITSKLDAANVTELWQTILKENPQYANHSMEKVLQQMEEVYGGNGDFIGEVVTFGVGTIIVGVYRLRGRFLHSILRQEIGWFDTHKTNDFASRVTEDLSKMQEGMGEKIGLYIFFMVNFLSSVINAFVHGWELTLIILTVFPVLGLTTGLIAKIQANLSTVEMEEYARAGSVAEEVISAIRTVVAFGGEQKETERYDANLVHARKAGEKRGLVGGAGLAVMWFIIYAAYSLAFYYGTGLILESRPPEGDGSFDPGRLLIVFFSVLMGAMTVGQAAPYMEAFSVARGAAATIFDIVERESTIDPSSTLGHTPATIRGTIVFQDVYFNYPSRPDVEVLKGVSLLVEPGQTVALVGSSGCGKSTCVQLVQRFYDPLSGDVLLDGQPIRELNLGWVRDQVGVVGQEPVLFATSIAENIRYGKEDASMMQVQQAAKEANAHDFIMRLPKKYETHVGERGAQMSGGQKQRIAIARALVRQPRILLLDEATSALDNQSEAVVQQALDKVRLGRTTIIVAHRLTTIKTADKIVAFDQGKVVEVGTHDELMEKEGLYYNLVTAQLDPKELSNEKGTEEEAPTQPTETEREEKEEENNVLSKIYQEITEDLITNSPVPVPRSPTVRHFLSNHRQLSSKSLDNKGEGEEESIDVPITKILQMNSSEWPFILLGVTLSIARADEARREANFYSLLFLLLGVTFGIAQAVPYFAYAATMLYGGYQVDRGQLSYQSVFKVAEAMILGTSMVGQTVAFAPNYTKAKVAAGKIFSLLERVPALTTSPDVGRQLTDGVKGIQLSDVHFTYPSRPDVAILSGLDVSVGKGQTLALVGSSGCGKSTIISLLERFYDAKAGKMIINGEDLKSLNVGWVRSQLGLVSQEPVLFDRTIAENIAYGDNSRFVNHDQIVSAAQQANIHSFVESLPDKQRIAIARALVRNPSVLLLDEATSALDTESEKVVQEALEKAQEGRTSIVIAHRLSTVQGADTIAVVQGGKVVESGTHATLLQLQGHYHSLYQTTN</sequence>
<evidence type="ECO:0000256" key="2">
    <source>
        <dbReference type="ARBA" id="ARBA00007577"/>
    </source>
</evidence>
<dbReference type="AlphaFoldDB" id="A0A8J5JYT2"/>
<evidence type="ECO:0000256" key="7">
    <source>
        <dbReference type="ARBA" id="ARBA00022741"/>
    </source>
</evidence>
<dbReference type="CDD" id="cd18577">
    <property type="entry name" value="ABC_6TM_Pgp_ABCB1_D1_like"/>
    <property type="match status" value="1"/>
</dbReference>
<feature type="transmembrane region" description="Helical" evidence="15">
    <location>
        <begin position="281"/>
        <end position="300"/>
    </location>
</feature>
<feature type="region of interest" description="Disordered" evidence="14">
    <location>
        <begin position="707"/>
        <end position="734"/>
    </location>
</feature>
<dbReference type="InterPro" id="IPR027417">
    <property type="entry name" value="P-loop_NTPase"/>
</dbReference>
<comment type="caution">
    <text evidence="18">The sequence shown here is derived from an EMBL/GenBank/DDBJ whole genome shotgun (WGS) entry which is preliminary data.</text>
</comment>
<dbReference type="GO" id="GO:0015421">
    <property type="term" value="F:ABC-type oligopeptide transporter activity"/>
    <property type="evidence" value="ECO:0007669"/>
    <property type="project" value="TreeGrafter"/>
</dbReference>
<dbReference type="InterPro" id="IPR011527">
    <property type="entry name" value="ABC1_TM_dom"/>
</dbReference>
<feature type="region of interest" description="Disordered" evidence="14">
    <location>
        <begin position="66"/>
        <end position="96"/>
    </location>
</feature>
<reference evidence="18" key="1">
    <citation type="journal article" date="2021" name="Sci. Adv.">
        <title>The American lobster genome reveals insights on longevity, neural, and immune adaptations.</title>
        <authorList>
            <person name="Polinski J.M."/>
            <person name="Zimin A.V."/>
            <person name="Clark K.F."/>
            <person name="Kohn A.B."/>
            <person name="Sadowski N."/>
            <person name="Timp W."/>
            <person name="Ptitsyn A."/>
            <person name="Khanna P."/>
            <person name="Romanova D.Y."/>
            <person name="Williams P."/>
            <person name="Greenwood S.J."/>
            <person name="Moroz L.L."/>
            <person name="Walt D.R."/>
            <person name="Bodnar A.G."/>
        </authorList>
    </citation>
    <scope>NUCLEOTIDE SEQUENCE</scope>
    <source>
        <strain evidence="18">GMGI-L3</strain>
    </source>
</reference>
<keyword evidence="8" id="KW-0067">ATP-binding</keyword>
<dbReference type="Gene3D" id="3.40.50.300">
    <property type="entry name" value="P-loop containing nucleotide triphosphate hydrolases"/>
    <property type="match status" value="2"/>
</dbReference>
<keyword evidence="9" id="KW-1278">Translocase</keyword>
<dbReference type="GO" id="GO:0005524">
    <property type="term" value="F:ATP binding"/>
    <property type="evidence" value="ECO:0007669"/>
    <property type="project" value="UniProtKB-KW"/>
</dbReference>
<dbReference type="SUPFAM" id="SSF52540">
    <property type="entry name" value="P-loop containing nucleoside triphosphate hydrolases"/>
    <property type="match status" value="2"/>
</dbReference>
<evidence type="ECO:0000256" key="11">
    <source>
        <dbReference type="ARBA" id="ARBA00023136"/>
    </source>
</evidence>
<evidence type="ECO:0000259" key="17">
    <source>
        <dbReference type="PROSITE" id="PS50929"/>
    </source>
</evidence>
<evidence type="ECO:0000256" key="10">
    <source>
        <dbReference type="ARBA" id="ARBA00022989"/>
    </source>
</evidence>
<dbReference type="GO" id="GO:0005743">
    <property type="term" value="C:mitochondrial inner membrane"/>
    <property type="evidence" value="ECO:0007669"/>
    <property type="project" value="TreeGrafter"/>
</dbReference>
<dbReference type="Pfam" id="PF00005">
    <property type="entry name" value="ABC_tran"/>
    <property type="match status" value="2"/>
</dbReference>